<protein>
    <submittedName>
        <fullName evidence="1">Uncharacterized protein</fullName>
    </submittedName>
</protein>
<proteinExistence type="predicted"/>
<name>A0ABV6QF33_9ACTN</name>
<dbReference type="Proteomes" id="UP001589890">
    <property type="component" value="Unassembled WGS sequence"/>
</dbReference>
<comment type="caution">
    <text evidence="1">The sequence shown here is derived from an EMBL/GenBank/DDBJ whole genome shotgun (WGS) entry which is preliminary data.</text>
</comment>
<reference evidence="1 2" key="1">
    <citation type="submission" date="2024-09" db="EMBL/GenBank/DDBJ databases">
        <authorList>
            <person name="Sun Q."/>
            <person name="Mori K."/>
        </authorList>
    </citation>
    <scope>NUCLEOTIDE SEQUENCE [LARGE SCALE GENOMIC DNA]</scope>
    <source>
        <strain evidence="1 2">CGMCC 1.15906</strain>
    </source>
</reference>
<organism evidence="1 2">
    <name type="scientific">Kribbella deserti</name>
    <dbReference type="NCBI Taxonomy" id="1926257"/>
    <lineage>
        <taxon>Bacteria</taxon>
        <taxon>Bacillati</taxon>
        <taxon>Actinomycetota</taxon>
        <taxon>Actinomycetes</taxon>
        <taxon>Propionibacteriales</taxon>
        <taxon>Kribbellaceae</taxon>
        <taxon>Kribbella</taxon>
    </lineage>
</organism>
<evidence type="ECO:0000313" key="1">
    <source>
        <dbReference type="EMBL" id="MFC0623247.1"/>
    </source>
</evidence>
<dbReference type="EMBL" id="JBHLTC010000005">
    <property type="protein sequence ID" value="MFC0623247.1"/>
    <property type="molecule type" value="Genomic_DNA"/>
</dbReference>
<keyword evidence="2" id="KW-1185">Reference proteome</keyword>
<gene>
    <name evidence="1" type="ORF">ACFFGN_04190</name>
</gene>
<evidence type="ECO:0000313" key="2">
    <source>
        <dbReference type="Proteomes" id="UP001589890"/>
    </source>
</evidence>
<accession>A0ABV6QF33</accession>
<sequence>MTTITMAKSLPQTVMQAMAFIAAIAWQKRRIPPDGVHPAWCDRRKDGCEEFHHMPYSAGRGAACSWHLSARVPIVDADEPEPRVTAVVFHQEAGWFINAPEGRHMAMLELNASDARALALDLLRMADRTEGGTAEERQS</sequence>
<dbReference type="RefSeq" id="WP_380043945.1">
    <property type="nucleotide sequence ID" value="NZ_JBHLTC010000005.1"/>
</dbReference>